<dbReference type="Proteomes" id="UP001165960">
    <property type="component" value="Unassembled WGS sequence"/>
</dbReference>
<protein>
    <submittedName>
        <fullName evidence="1">Uncharacterized protein</fullName>
    </submittedName>
</protein>
<sequence length="300" mass="34280">MVPEGVLMACSVAACNFPKFSGNNVEWRITQYEKFCHKYLIPRSNMVFNVCQFLTDKQSKWHDIVLEFDSWDKWKSMATKHFGDKHIKIIKKLETIHIQERKLQKGHKGSSTDIENNFNSGIGLTFFKRAVPIEYHMAIEEHNIEDLQGAYELVKKFHQIKVENLPDDKAKHVSAWNPFSKKSIKEPENVSLSDKLTEVLQPFLASGKPAPRYNNGLCLNCRSSEHQAKDCPENVNTTMKTTPVAIANSKRINPEFPPLELTNAEALQLVTFIKGHTKADDPDYLLSQGIEKQIRDGQPN</sequence>
<dbReference type="EMBL" id="QTSX02000037">
    <property type="protein sequence ID" value="KAJ9089613.1"/>
    <property type="molecule type" value="Genomic_DNA"/>
</dbReference>
<proteinExistence type="predicted"/>
<gene>
    <name evidence="1" type="ORF">DSO57_1010985</name>
</gene>
<comment type="caution">
    <text evidence="1">The sequence shown here is derived from an EMBL/GenBank/DDBJ whole genome shotgun (WGS) entry which is preliminary data.</text>
</comment>
<keyword evidence="2" id="KW-1185">Reference proteome</keyword>
<accession>A0ACC2US17</accession>
<evidence type="ECO:0000313" key="2">
    <source>
        <dbReference type="Proteomes" id="UP001165960"/>
    </source>
</evidence>
<name>A0ACC2US17_9FUNG</name>
<reference evidence="1" key="1">
    <citation type="submission" date="2022-04" db="EMBL/GenBank/DDBJ databases">
        <title>Genome of the entomopathogenic fungus Entomophthora muscae.</title>
        <authorList>
            <person name="Elya C."/>
            <person name="Lovett B.R."/>
            <person name="Lee E."/>
            <person name="Macias A.M."/>
            <person name="Hajek A.E."/>
            <person name="De Bivort B.L."/>
            <person name="Kasson M.T."/>
            <person name="De Fine Licht H.H."/>
            <person name="Stajich J.E."/>
        </authorList>
    </citation>
    <scope>NUCLEOTIDE SEQUENCE</scope>
    <source>
        <strain evidence="1">Berkeley</strain>
    </source>
</reference>
<organism evidence="1 2">
    <name type="scientific">Entomophthora muscae</name>
    <dbReference type="NCBI Taxonomy" id="34485"/>
    <lineage>
        <taxon>Eukaryota</taxon>
        <taxon>Fungi</taxon>
        <taxon>Fungi incertae sedis</taxon>
        <taxon>Zoopagomycota</taxon>
        <taxon>Entomophthoromycotina</taxon>
        <taxon>Entomophthoromycetes</taxon>
        <taxon>Entomophthorales</taxon>
        <taxon>Entomophthoraceae</taxon>
        <taxon>Entomophthora</taxon>
    </lineage>
</organism>
<evidence type="ECO:0000313" key="1">
    <source>
        <dbReference type="EMBL" id="KAJ9089613.1"/>
    </source>
</evidence>